<dbReference type="Gene3D" id="3.40.50.12780">
    <property type="entry name" value="N-terminal domain of ligase-like"/>
    <property type="match status" value="3"/>
</dbReference>
<dbReference type="InterPro" id="IPR020806">
    <property type="entry name" value="PKS_PP-bd"/>
</dbReference>
<dbReference type="Gene3D" id="3.30.559.30">
    <property type="entry name" value="Nonribosomal peptide synthetase, condensation domain"/>
    <property type="match status" value="2"/>
</dbReference>
<dbReference type="GO" id="GO:0016874">
    <property type="term" value="F:ligase activity"/>
    <property type="evidence" value="ECO:0007669"/>
    <property type="project" value="UniProtKB-KW"/>
</dbReference>
<evidence type="ECO:0000256" key="5">
    <source>
        <dbReference type="ARBA" id="ARBA00029454"/>
    </source>
</evidence>
<keyword evidence="1" id="KW-0596">Phosphopantetheine</keyword>
<dbReference type="SUPFAM" id="SSF52777">
    <property type="entry name" value="CoA-dependent acyltransferases"/>
    <property type="match status" value="2"/>
</dbReference>
<dbReference type="InParanoid" id="B2WJT9"/>
<dbReference type="GO" id="GO:0005737">
    <property type="term" value="C:cytoplasm"/>
    <property type="evidence" value="ECO:0007669"/>
    <property type="project" value="TreeGrafter"/>
</dbReference>
<dbReference type="InterPro" id="IPR042099">
    <property type="entry name" value="ANL_N_sf"/>
</dbReference>
<dbReference type="SUPFAM" id="SSF53335">
    <property type="entry name" value="S-adenosyl-L-methionine-dependent methyltransferases"/>
    <property type="match status" value="1"/>
</dbReference>
<keyword evidence="3" id="KW-0436">Ligase</keyword>
<dbReference type="InterPro" id="IPR009081">
    <property type="entry name" value="PP-bd_ACP"/>
</dbReference>
<dbReference type="STRING" id="426418.B2WJT9"/>
<dbReference type="CDD" id="cd05930">
    <property type="entry name" value="A_NRPS"/>
    <property type="match status" value="1"/>
</dbReference>
<dbReference type="InterPro" id="IPR029063">
    <property type="entry name" value="SAM-dependent_MTases_sf"/>
</dbReference>
<keyword evidence="2" id="KW-0597">Phosphoprotein</keyword>
<dbReference type="FunFam" id="3.30.559.30:FF:000003">
    <property type="entry name" value="Nonribosomal peptide synthase SidD"/>
    <property type="match status" value="1"/>
</dbReference>
<proteinExistence type="inferred from homology"/>
<name>B2WJT9_PYRTR</name>
<dbReference type="Pfam" id="PF00668">
    <property type="entry name" value="Condensation"/>
    <property type="match status" value="1"/>
</dbReference>
<gene>
    <name evidence="7" type="ORF">PTRG_10128</name>
</gene>
<dbReference type="InterPro" id="IPR045851">
    <property type="entry name" value="AMP-bd_C_sf"/>
</dbReference>
<dbReference type="Pfam" id="PF00501">
    <property type="entry name" value="AMP-binding"/>
    <property type="match status" value="3"/>
</dbReference>
<evidence type="ECO:0000259" key="6">
    <source>
        <dbReference type="PROSITE" id="PS50075"/>
    </source>
</evidence>
<evidence type="ECO:0000256" key="1">
    <source>
        <dbReference type="ARBA" id="ARBA00022450"/>
    </source>
</evidence>
<feature type="domain" description="Carrier" evidence="6">
    <location>
        <begin position="941"/>
        <end position="1017"/>
    </location>
</feature>
<keyword evidence="4" id="KW-0677">Repeat</keyword>
<dbReference type="SMART" id="SM01294">
    <property type="entry name" value="PKS_PP_betabranch"/>
    <property type="match status" value="1"/>
</dbReference>
<dbReference type="FunFam" id="1.10.1200.10:FF:000005">
    <property type="entry name" value="Nonribosomal peptide synthetase 1"/>
    <property type="match status" value="1"/>
</dbReference>
<evidence type="ECO:0000256" key="3">
    <source>
        <dbReference type="ARBA" id="ARBA00022598"/>
    </source>
</evidence>
<sequence length="1608" mass="178906">MSRFDLEFHFFQEQSGLQGYIYFSEDLFAAETISCLAFVLESLLDQCLAEPETKIASTRLMTDKAYAQLNQMELLQVEYKTCSRESSIVDVFREQVAAWPAKVAVKDTSGEMTYAQVDAQSDRIAQTLAARVLTPETAIGVFATRRCETIVAFLGILKAGLAYMPFDTQAPARRIESILSSFSGQKLLLVGMDVEAPFLRLTDVEFVRIADMLNEATDNSLTRRALEGNSTLRPFATSLAYIIFTSGSTGQPKGVMVEHRGIDALLEAFTRHSIRVAIFTPALLKHSLAASPRTIGTLDVLLVGGDRADPGDMFAAQSLVKSKVANAYGPTENSAISTLYILTEDERCVNGVPIGRAISSSGAYVMDAEQQLVPLGTIGELVVTGDGVARGYTDPKRNIDRFVTVTVGNTTMRAYRTGDYVRQRPTDGQLEFFGRIDGQVKIRGHRIELGEIENVLCSHRCVRDAAVVLAQKDHSTQGLFGYVTLNQEARMTDDQVEDKSQLQHAEMNEWLDDTIRAIYAVTNGQPGHILEIGSGTGMLLFNLSNGLQSYVGLDPSEKAVRFITETARCTPLLTNKVRMYKATATDTSRIERPFKADLAILNSVVQYFPSQEYLFRVVEDLLHVDGMKMLFFGDIRSHALHREFLATRALRIAGNRASKEEIQRMLEDMEQVERELLIDPGFFTSLPSRLPNLVEHVEIQPKRMKATNELSCYRYTAIVHTKYGKTLCKEARRVHESEWLDFEKQKLDRSSLLRRLENLSSAHTIAVNNIPHSKAIFSRCLLGSLNDKAPAQKEWISSVRQQAEQTPCLSATDLVNVAEEAGCCVEISWSRQYSQRGGLDCIFYRRQPGDEASRVLFEFPSDHADRPQHTFSNRPLQQQFIKEVQHQLEEIVRLQLPAYMAPQSIHILEKLPINENGKVDRKALAQKTPLQITGTQDAKRQPETQAERTMQQLWAQVLVIEASRIGLDNSFFHLGGDSITAMKLVAMAREEGVGLTVANIFQYPTLVDLAALTSQCAPTLGSDIAPFSLLDPSLDVVQVCQEIAASCNVDSSLIEDVYPCSPLQEGLMSLTSRRTGNYIMQSVLELHSDIDEGAFRAAWEQVILSSAVLRTRIVQHSMLGLFQAVVAEGIQWAEFNDLQTYLAKDKSITMQLGDLLARYALVKEREGEKRWFVWTIHHTLYDGWSLPRILNAVGRAYRENAVEKPTGFNAFIQHLGQQNQEAITKYWQATLADCKGTVFPPLSSSVQQPVADAMLEYQCPPLPKTISNTTMSTLIRAAWAIVTGNYTNSDDVVFGVTVIGRNAPVPGIEAMLGPTIATVPVRVRFQKELTVRALLDTVQQQATEMIPYEQTGLQRIAKMGVDAQHACSFQTLVVVQPANSHLEMNKELGKWHSRSELQDFTTYALTVQCTLAVEGVQITASFDSRAIERWQVEKIIGQFSFVMKQMAEADNAKVPAVVVRCVHDLFMEQAMARPTAPAICAWDGEMTYGELDALSSRIAGHLVELGVKPEVIVPLCFEKSMWTVVAMLAVLKAGGAFAPLDPEHPASRHEEIFRQTKARVVLASERHTSLCKRDGRAVVTVNKASAYQLLSEASERRVHPNAQSATIN</sequence>
<dbReference type="GO" id="GO:0043041">
    <property type="term" value="P:amino acid activation for nonribosomal peptide biosynthetic process"/>
    <property type="evidence" value="ECO:0007669"/>
    <property type="project" value="TreeGrafter"/>
</dbReference>
<evidence type="ECO:0000313" key="8">
    <source>
        <dbReference type="Proteomes" id="UP000001471"/>
    </source>
</evidence>
<dbReference type="PROSITE" id="PS00012">
    <property type="entry name" value="PHOSPHOPANTETHEINE"/>
    <property type="match status" value="1"/>
</dbReference>
<evidence type="ECO:0000313" key="7">
    <source>
        <dbReference type="EMBL" id="EDU43179.1"/>
    </source>
</evidence>
<dbReference type="PROSITE" id="PS50075">
    <property type="entry name" value="CARRIER"/>
    <property type="match status" value="1"/>
</dbReference>
<dbReference type="EMBL" id="DS231627">
    <property type="protein sequence ID" value="EDU43179.1"/>
    <property type="molecule type" value="Genomic_DNA"/>
</dbReference>
<evidence type="ECO:0000256" key="4">
    <source>
        <dbReference type="ARBA" id="ARBA00022737"/>
    </source>
</evidence>
<dbReference type="OrthoDB" id="416786at2759"/>
<dbReference type="SUPFAM" id="SSF47336">
    <property type="entry name" value="ACP-like"/>
    <property type="match status" value="1"/>
</dbReference>
<dbReference type="GO" id="GO:0031177">
    <property type="term" value="F:phosphopantetheine binding"/>
    <property type="evidence" value="ECO:0007669"/>
    <property type="project" value="InterPro"/>
</dbReference>
<dbReference type="InterPro" id="IPR023213">
    <property type="entry name" value="CAT-like_dom_sf"/>
</dbReference>
<dbReference type="InterPro" id="IPR020845">
    <property type="entry name" value="AMP-binding_CS"/>
</dbReference>
<protein>
    <submittedName>
        <fullName evidence="7">Tyrocidine synthetase 1</fullName>
    </submittedName>
</protein>
<dbReference type="InterPro" id="IPR006162">
    <property type="entry name" value="Ppantetheine_attach_site"/>
</dbReference>
<organism evidence="7 8">
    <name type="scientific">Pyrenophora tritici-repentis (strain Pt-1C-BFP)</name>
    <name type="common">Wheat tan spot fungus</name>
    <name type="synonym">Drechslera tritici-repentis</name>
    <dbReference type="NCBI Taxonomy" id="426418"/>
    <lineage>
        <taxon>Eukaryota</taxon>
        <taxon>Fungi</taxon>
        <taxon>Dikarya</taxon>
        <taxon>Ascomycota</taxon>
        <taxon>Pezizomycotina</taxon>
        <taxon>Dothideomycetes</taxon>
        <taxon>Pleosporomycetidae</taxon>
        <taxon>Pleosporales</taxon>
        <taxon>Pleosporineae</taxon>
        <taxon>Pleosporaceae</taxon>
        <taxon>Pyrenophora</taxon>
    </lineage>
</organism>
<dbReference type="Gene3D" id="3.30.300.30">
    <property type="match status" value="2"/>
</dbReference>
<dbReference type="SMART" id="SM00823">
    <property type="entry name" value="PKS_PP"/>
    <property type="match status" value="1"/>
</dbReference>
<dbReference type="InterPro" id="IPR000873">
    <property type="entry name" value="AMP-dep_synth/lig_dom"/>
</dbReference>
<dbReference type="Pfam" id="PF00550">
    <property type="entry name" value="PP-binding"/>
    <property type="match status" value="1"/>
</dbReference>
<dbReference type="Gene3D" id="3.40.50.150">
    <property type="entry name" value="Vaccinia Virus protein VP39"/>
    <property type="match status" value="1"/>
</dbReference>
<dbReference type="PANTHER" id="PTHR45527">
    <property type="entry name" value="NONRIBOSOMAL PEPTIDE SYNTHETASE"/>
    <property type="match status" value="1"/>
</dbReference>
<dbReference type="InterPro" id="IPR013217">
    <property type="entry name" value="Methyltransf_12"/>
</dbReference>
<dbReference type="CDD" id="cd19545">
    <property type="entry name" value="FUM14_C_NRPS-like"/>
    <property type="match status" value="1"/>
</dbReference>
<dbReference type="Gene3D" id="3.30.559.10">
    <property type="entry name" value="Chloramphenicol acetyltransferase-like domain"/>
    <property type="match status" value="1"/>
</dbReference>
<dbReference type="SUPFAM" id="SSF56801">
    <property type="entry name" value="Acetyl-CoA synthetase-like"/>
    <property type="match status" value="2"/>
</dbReference>
<evidence type="ECO:0000256" key="2">
    <source>
        <dbReference type="ARBA" id="ARBA00022553"/>
    </source>
</evidence>
<dbReference type="PROSITE" id="PS00455">
    <property type="entry name" value="AMP_BINDING"/>
    <property type="match status" value="1"/>
</dbReference>
<dbReference type="Proteomes" id="UP000001471">
    <property type="component" value="Unassembled WGS sequence"/>
</dbReference>
<dbReference type="eggNOG" id="KOG1178">
    <property type="taxonomic scope" value="Eukaryota"/>
</dbReference>
<dbReference type="OMA" id="DDQYRQT"/>
<dbReference type="HOGENOM" id="CLU_245870_0_0_1"/>
<comment type="similarity">
    <text evidence="5">Belongs to the NRP synthetase family.</text>
</comment>
<accession>B2WJT9</accession>
<reference evidence="8" key="1">
    <citation type="journal article" date="2013" name="G3 (Bethesda)">
        <title>Comparative genomics of a plant-pathogenic fungus, Pyrenophora tritici-repentis, reveals transduplication and the impact of repeat elements on pathogenicity and population divergence.</title>
        <authorList>
            <person name="Manning V.A."/>
            <person name="Pandelova I."/>
            <person name="Dhillon B."/>
            <person name="Wilhelm L.J."/>
            <person name="Goodwin S.B."/>
            <person name="Berlin A.M."/>
            <person name="Figueroa M."/>
            <person name="Freitag M."/>
            <person name="Hane J.K."/>
            <person name="Henrissat B."/>
            <person name="Holman W.H."/>
            <person name="Kodira C.D."/>
            <person name="Martin J."/>
            <person name="Oliver R.P."/>
            <person name="Robbertse B."/>
            <person name="Schackwitz W."/>
            <person name="Schwartz D.C."/>
            <person name="Spatafora J.W."/>
            <person name="Turgeon B.G."/>
            <person name="Yandava C."/>
            <person name="Young S."/>
            <person name="Zhou S."/>
            <person name="Zeng Q."/>
            <person name="Grigoriev I.V."/>
            <person name="Ma L.-J."/>
            <person name="Ciuffetti L.M."/>
        </authorList>
    </citation>
    <scope>NUCLEOTIDE SEQUENCE [LARGE SCALE GENOMIC DNA]</scope>
    <source>
        <strain evidence="8">Pt-1C-BFP</strain>
    </source>
</reference>
<dbReference type="InterPro" id="IPR001242">
    <property type="entry name" value="Condensation_dom"/>
</dbReference>
<dbReference type="Pfam" id="PF08242">
    <property type="entry name" value="Methyltransf_12"/>
    <property type="match status" value="1"/>
</dbReference>
<dbReference type="GO" id="GO:0009403">
    <property type="term" value="P:toxin biosynthetic process"/>
    <property type="evidence" value="ECO:0007669"/>
    <property type="project" value="UniProtKB-ARBA"/>
</dbReference>
<dbReference type="InterPro" id="IPR036736">
    <property type="entry name" value="ACP-like_sf"/>
</dbReference>
<dbReference type="PANTHER" id="PTHR45527:SF1">
    <property type="entry name" value="FATTY ACID SYNTHASE"/>
    <property type="match status" value="1"/>
</dbReference>
<dbReference type="Gene3D" id="1.10.1200.10">
    <property type="entry name" value="ACP-like"/>
    <property type="match status" value="1"/>
</dbReference>